<dbReference type="KEGG" id="ppi:YSA_02583"/>
<protein>
    <submittedName>
        <fullName evidence="1">Uncharacterized protein</fullName>
    </submittedName>
</protein>
<sequence length="35" mass="3747">MPAVDNSMTAFIPTDRRPALLESGLSRLFAPCTAP</sequence>
<name>I3URQ1_PSEPU</name>
<proteinExistence type="predicted"/>
<reference evidence="1 2" key="1">
    <citation type="journal article" date="2012" name="J. Bacteriol.">
        <title>Complete Genome Sequence of the Naphthalene-Degrading Pseudomonas putida Strain ND6.</title>
        <authorList>
            <person name="Li S."/>
            <person name="Zhao H."/>
            <person name="Li Y."/>
            <person name="Niu S."/>
            <person name="Cai B."/>
        </authorList>
    </citation>
    <scope>NUCLEOTIDE SEQUENCE [LARGE SCALE GENOMIC DNA]</scope>
    <source>
        <strain evidence="1 2">ND6</strain>
    </source>
</reference>
<dbReference type="EMBL" id="CP003588">
    <property type="protein sequence ID" value="AFK68172.1"/>
    <property type="molecule type" value="Genomic_DNA"/>
</dbReference>
<organism evidence="1 2">
    <name type="scientific">Pseudomonas putida ND6</name>
    <dbReference type="NCBI Taxonomy" id="231023"/>
    <lineage>
        <taxon>Bacteria</taxon>
        <taxon>Pseudomonadati</taxon>
        <taxon>Pseudomonadota</taxon>
        <taxon>Gammaproteobacteria</taxon>
        <taxon>Pseudomonadales</taxon>
        <taxon>Pseudomonadaceae</taxon>
        <taxon>Pseudomonas</taxon>
    </lineage>
</organism>
<dbReference type="HOGENOM" id="CLU_3366688_0_0_6"/>
<dbReference type="Proteomes" id="UP000005268">
    <property type="component" value="Chromosome"/>
</dbReference>
<evidence type="ECO:0000313" key="2">
    <source>
        <dbReference type="Proteomes" id="UP000005268"/>
    </source>
</evidence>
<evidence type="ECO:0000313" key="1">
    <source>
        <dbReference type="EMBL" id="AFK68172.1"/>
    </source>
</evidence>
<accession>I3URQ1</accession>
<gene>
    <name evidence="1" type="ORF">YSA_02583</name>
</gene>
<dbReference type="AlphaFoldDB" id="I3URQ1"/>